<organism evidence="1 2">
    <name type="scientific">Clostridium beijerinckii</name>
    <name type="common">Clostridium MP</name>
    <dbReference type="NCBI Taxonomy" id="1520"/>
    <lineage>
        <taxon>Bacteria</taxon>
        <taxon>Bacillati</taxon>
        <taxon>Bacillota</taxon>
        <taxon>Clostridia</taxon>
        <taxon>Eubacteriales</taxon>
        <taxon>Clostridiaceae</taxon>
        <taxon>Clostridium</taxon>
    </lineage>
</organism>
<sequence>TGVTGPIGPTGVTGAIGATGVTGPIGPTGVTGAIGATGVTGPIGPTGATGPGGSTIYLGTDQSLGNNDFLGLGTSSPSFIRNTLVVPQNATLIGIVLSVRTEPLAVGDTVSARIIRSTDCGNTTVDTGIIATVTGPSSAAAPNCCAVSVSPPVAVNRCDLLAVQITRTGNVSALANGAAATIIFSIP</sequence>
<dbReference type="InterPro" id="IPR008160">
    <property type="entry name" value="Collagen"/>
</dbReference>
<dbReference type="AlphaFoldDB" id="A0A7X9XRI3"/>
<dbReference type="Proteomes" id="UP000587880">
    <property type="component" value="Unassembled WGS sequence"/>
</dbReference>
<comment type="caution">
    <text evidence="1">The sequence shown here is derived from an EMBL/GenBank/DDBJ whole genome shotgun (WGS) entry which is preliminary data.</text>
</comment>
<evidence type="ECO:0000313" key="1">
    <source>
        <dbReference type="EMBL" id="NMF07564.1"/>
    </source>
</evidence>
<protein>
    <submittedName>
        <fullName evidence="1">Collagen-like protein</fullName>
    </submittedName>
</protein>
<name>A0A7X9XRI3_CLOBE</name>
<accession>A0A7X9XRI3</accession>
<evidence type="ECO:0000313" key="2">
    <source>
        <dbReference type="Proteomes" id="UP000587880"/>
    </source>
</evidence>
<feature type="non-terminal residue" evidence="1">
    <location>
        <position position="1"/>
    </location>
</feature>
<dbReference type="EMBL" id="JABAGD010000065">
    <property type="protein sequence ID" value="NMF07564.1"/>
    <property type="molecule type" value="Genomic_DNA"/>
</dbReference>
<keyword evidence="1" id="KW-0176">Collagen</keyword>
<reference evidence="1 2" key="1">
    <citation type="submission" date="2020-04" db="EMBL/GenBank/DDBJ databases">
        <authorList>
            <person name="Hitch T.C.A."/>
            <person name="Wylensek D."/>
            <person name="Clavel T."/>
        </authorList>
    </citation>
    <scope>NUCLEOTIDE SEQUENCE [LARGE SCALE GENOMIC DNA]</scope>
    <source>
        <strain evidence="1 2">WB01_NA02</strain>
    </source>
</reference>
<dbReference type="Pfam" id="PF01391">
    <property type="entry name" value="Collagen"/>
    <property type="match status" value="1"/>
</dbReference>
<proteinExistence type="predicted"/>
<gene>
    <name evidence="1" type="ORF">HF849_23060</name>
</gene>